<dbReference type="Pfam" id="PF08311">
    <property type="entry name" value="Mad3_BUB1_I"/>
    <property type="match status" value="1"/>
</dbReference>
<evidence type="ECO:0000313" key="5">
    <source>
        <dbReference type="EMBL" id="CAL4779364.1"/>
    </source>
</evidence>
<dbReference type="SMART" id="SM00777">
    <property type="entry name" value="Mad3_BUB1_I"/>
    <property type="match status" value="1"/>
</dbReference>
<feature type="compositionally biased region" description="Basic residues" evidence="1">
    <location>
        <begin position="205"/>
        <end position="214"/>
    </location>
</feature>
<evidence type="ECO:0000313" key="6">
    <source>
        <dbReference type="Proteomes" id="UP001152797"/>
    </source>
</evidence>
<dbReference type="GO" id="GO:0007094">
    <property type="term" value="P:mitotic spindle assembly checkpoint signaling"/>
    <property type="evidence" value="ECO:0007669"/>
    <property type="project" value="InterPro"/>
</dbReference>
<keyword evidence="5" id="KW-0808">Transferase</keyword>
<dbReference type="PANTHER" id="PTHR14030">
    <property type="entry name" value="MITOTIC CHECKPOINT SERINE/THREONINE-PROTEIN KINASE BUB1"/>
    <property type="match status" value="1"/>
</dbReference>
<feature type="domain" description="BUB1 N-terminal" evidence="2">
    <location>
        <begin position="70"/>
        <end position="222"/>
    </location>
</feature>
<proteinExistence type="predicted"/>
<dbReference type="OrthoDB" id="248495at2759"/>
<dbReference type="EMBL" id="CAMXCT020001668">
    <property type="protein sequence ID" value="CAL1145427.1"/>
    <property type="molecule type" value="Genomic_DNA"/>
</dbReference>
<name>A0A9P1CJ52_9DINO</name>
<feature type="region of interest" description="Disordered" evidence="1">
    <location>
        <begin position="312"/>
        <end position="347"/>
    </location>
</feature>
<sequence length="444" mass="49689">MLATASGRLHCKGLPLPPEGQSKENQDWDLHPNSQPWDYHDPVEQVCFSRGAVTAPHRVVGYEETPEDIFEARVRDGREGDLVRVWCEYVQWTAENKQSDDELSVLARACYALAGDAKHQNDIRHLRLWVRHAAHISEAEKVFDFLEAEGIGQQHALLYEAWASHLERQRKFAEAEEQYQLGLQRKAEPQERLQSRYQEFQRRMCKRAARKGPKQPRPSSERSSELLGVPPAVEPPLATATEHFAVHEDTALQPCEDEVELPVHDQVFIPIPARTLAVEVELPATQRLVRNEEVPAAPRVLARIGSTAEWKAGSSAAWPSRGMSGRRSSQASERSESRASLHSGNVTSDTVGLRSLLAESGRRSDRRSSCGEIFEDPTYTAELAQREILALFATDTEAAAPRGALRHLGNGGGNRDAREASPRRPSRSSSAFEIFEETDDLFGR</sequence>
<evidence type="ECO:0000313" key="4">
    <source>
        <dbReference type="EMBL" id="CAL1145427.1"/>
    </source>
</evidence>
<comment type="caution">
    <text evidence="3">The sequence shown here is derived from an EMBL/GenBank/DDBJ whole genome shotgun (WGS) entry which is preliminary data.</text>
</comment>
<dbReference type="EMBL" id="CAMXCT010001668">
    <property type="protein sequence ID" value="CAI3992052.1"/>
    <property type="molecule type" value="Genomic_DNA"/>
</dbReference>
<dbReference type="Proteomes" id="UP001152797">
    <property type="component" value="Unassembled WGS sequence"/>
</dbReference>
<dbReference type="EMBL" id="CAMXCT030001668">
    <property type="protein sequence ID" value="CAL4779364.1"/>
    <property type="molecule type" value="Genomic_DNA"/>
</dbReference>
<evidence type="ECO:0000259" key="2">
    <source>
        <dbReference type="PROSITE" id="PS51489"/>
    </source>
</evidence>
<keyword evidence="5" id="KW-0418">Kinase</keyword>
<dbReference type="PROSITE" id="PS51489">
    <property type="entry name" value="BUB1_N"/>
    <property type="match status" value="1"/>
</dbReference>
<dbReference type="InterPro" id="IPR013212">
    <property type="entry name" value="Mad3/Bub1_I"/>
</dbReference>
<dbReference type="PANTHER" id="PTHR14030:SF4">
    <property type="entry name" value="BUB1 KINASE, ISOFORM A-RELATED"/>
    <property type="match status" value="1"/>
</dbReference>
<reference evidence="3" key="1">
    <citation type="submission" date="2022-10" db="EMBL/GenBank/DDBJ databases">
        <authorList>
            <person name="Chen Y."/>
            <person name="Dougan E. K."/>
            <person name="Chan C."/>
            <person name="Rhodes N."/>
            <person name="Thang M."/>
        </authorList>
    </citation>
    <scope>NUCLEOTIDE SEQUENCE</scope>
</reference>
<feature type="region of interest" description="Disordered" evidence="1">
    <location>
        <begin position="404"/>
        <end position="444"/>
    </location>
</feature>
<keyword evidence="6" id="KW-1185">Reference proteome</keyword>
<feature type="region of interest" description="Disordered" evidence="1">
    <location>
        <begin position="1"/>
        <end position="34"/>
    </location>
</feature>
<organism evidence="3">
    <name type="scientific">Cladocopium goreaui</name>
    <dbReference type="NCBI Taxonomy" id="2562237"/>
    <lineage>
        <taxon>Eukaryota</taxon>
        <taxon>Sar</taxon>
        <taxon>Alveolata</taxon>
        <taxon>Dinophyceae</taxon>
        <taxon>Suessiales</taxon>
        <taxon>Symbiodiniaceae</taxon>
        <taxon>Cladocopium</taxon>
    </lineage>
</organism>
<dbReference type="GO" id="GO:0004672">
    <property type="term" value="F:protein kinase activity"/>
    <property type="evidence" value="ECO:0007669"/>
    <property type="project" value="TreeGrafter"/>
</dbReference>
<dbReference type="Gene3D" id="1.25.40.430">
    <property type="match status" value="1"/>
</dbReference>
<evidence type="ECO:0000256" key="1">
    <source>
        <dbReference type="SAM" id="MobiDB-lite"/>
    </source>
</evidence>
<feature type="region of interest" description="Disordered" evidence="1">
    <location>
        <begin position="205"/>
        <end position="230"/>
    </location>
</feature>
<dbReference type="GO" id="GO:0051754">
    <property type="term" value="P:meiotic sister chromatid cohesion, centromeric"/>
    <property type="evidence" value="ECO:0007669"/>
    <property type="project" value="TreeGrafter"/>
</dbReference>
<feature type="compositionally biased region" description="Acidic residues" evidence="1">
    <location>
        <begin position="434"/>
        <end position="444"/>
    </location>
</feature>
<dbReference type="AlphaFoldDB" id="A0A9P1CJ52"/>
<dbReference type="InterPro" id="IPR015661">
    <property type="entry name" value="Bub1/Mad3"/>
</dbReference>
<dbReference type="GO" id="GO:0032991">
    <property type="term" value="C:protein-containing complex"/>
    <property type="evidence" value="ECO:0007669"/>
    <property type="project" value="UniProtKB-ARBA"/>
</dbReference>
<protein>
    <submittedName>
        <fullName evidence="5">Mitotic checkpoint serine/threonine-protein kinase BUB1 beta</fullName>
    </submittedName>
</protein>
<feature type="compositionally biased region" description="Basic and acidic residues" evidence="1">
    <location>
        <begin position="21"/>
        <end position="30"/>
    </location>
</feature>
<reference evidence="4" key="2">
    <citation type="submission" date="2024-04" db="EMBL/GenBank/DDBJ databases">
        <authorList>
            <person name="Chen Y."/>
            <person name="Shah S."/>
            <person name="Dougan E. K."/>
            <person name="Thang M."/>
            <person name="Chan C."/>
        </authorList>
    </citation>
    <scope>NUCLEOTIDE SEQUENCE [LARGE SCALE GENOMIC DNA]</scope>
</reference>
<evidence type="ECO:0000313" key="3">
    <source>
        <dbReference type="EMBL" id="CAI3992052.1"/>
    </source>
</evidence>
<accession>A0A9P1CJ52</accession>
<gene>
    <name evidence="3" type="ORF">C1SCF055_LOCUS18907</name>
</gene>